<dbReference type="CDD" id="cd00303">
    <property type="entry name" value="retropepsin_like"/>
    <property type="match status" value="1"/>
</dbReference>
<feature type="region of interest" description="Disordered" evidence="16">
    <location>
        <begin position="423"/>
        <end position="459"/>
    </location>
</feature>
<dbReference type="Pfam" id="PF17921">
    <property type="entry name" value="Integrase_H2C2"/>
    <property type="match status" value="1"/>
</dbReference>
<dbReference type="GO" id="GO:0006310">
    <property type="term" value="P:DNA recombination"/>
    <property type="evidence" value="ECO:0007669"/>
    <property type="project" value="UniProtKB-KW"/>
</dbReference>
<evidence type="ECO:0000256" key="13">
    <source>
        <dbReference type="ARBA" id="ARBA00022932"/>
    </source>
</evidence>
<dbReference type="Pfam" id="PF24626">
    <property type="entry name" value="SH3_Tf2-1"/>
    <property type="match status" value="1"/>
</dbReference>
<evidence type="ECO:0000256" key="4">
    <source>
        <dbReference type="ARBA" id="ARBA00022695"/>
    </source>
</evidence>
<evidence type="ECO:0000256" key="1">
    <source>
        <dbReference type="ARBA" id="ARBA00012493"/>
    </source>
</evidence>
<dbReference type="PANTHER" id="PTHR37984">
    <property type="entry name" value="PROTEIN CBG26694"/>
    <property type="match status" value="1"/>
</dbReference>
<dbReference type="InterPro" id="IPR005162">
    <property type="entry name" value="Retrotrans_gag_dom"/>
</dbReference>
<dbReference type="CDD" id="cd01647">
    <property type="entry name" value="RT_LTR"/>
    <property type="match status" value="1"/>
</dbReference>
<dbReference type="Gene3D" id="3.10.10.10">
    <property type="entry name" value="HIV Type 1 Reverse Transcriptase, subunit A, domain 1"/>
    <property type="match status" value="1"/>
</dbReference>
<dbReference type="Gene3D" id="3.30.420.10">
    <property type="entry name" value="Ribonuclease H-like superfamily/Ribonuclease H"/>
    <property type="match status" value="1"/>
</dbReference>
<organism evidence="18 19">
    <name type="scientific">Raphanus sativus</name>
    <name type="common">Radish</name>
    <name type="synonym">Raphanus raphanistrum var. sativus</name>
    <dbReference type="NCBI Taxonomy" id="3726"/>
    <lineage>
        <taxon>Eukaryota</taxon>
        <taxon>Viridiplantae</taxon>
        <taxon>Streptophyta</taxon>
        <taxon>Embryophyta</taxon>
        <taxon>Tracheophyta</taxon>
        <taxon>Spermatophyta</taxon>
        <taxon>Magnoliopsida</taxon>
        <taxon>eudicotyledons</taxon>
        <taxon>Gunneridae</taxon>
        <taxon>Pentapetalae</taxon>
        <taxon>rosids</taxon>
        <taxon>malvids</taxon>
        <taxon>Brassicales</taxon>
        <taxon>Brassicaceae</taxon>
        <taxon>Brassiceae</taxon>
        <taxon>Raphanus</taxon>
    </lineage>
</organism>
<keyword evidence="8" id="KW-0255">Endonuclease</keyword>
<dbReference type="InterPro" id="IPR041588">
    <property type="entry name" value="Integrase_H2C2"/>
</dbReference>
<accession>A0A9W3BVJ2</accession>
<evidence type="ECO:0000256" key="11">
    <source>
        <dbReference type="ARBA" id="ARBA00022908"/>
    </source>
</evidence>
<evidence type="ECO:0000256" key="16">
    <source>
        <dbReference type="SAM" id="MobiDB-lite"/>
    </source>
</evidence>
<dbReference type="InterPro" id="IPR012337">
    <property type="entry name" value="RNaseH-like_sf"/>
</dbReference>
<dbReference type="InterPro" id="IPR043128">
    <property type="entry name" value="Rev_trsase/Diguanyl_cyclase"/>
</dbReference>
<dbReference type="FunFam" id="3.10.20.370:FF:000001">
    <property type="entry name" value="Retrovirus-related Pol polyprotein from transposon 17.6-like protein"/>
    <property type="match status" value="1"/>
</dbReference>
<feature type="compositionally biased region" description="Basic and acidic residues" evidence="16">
    <location>
        <begin position="291"/>
        <end position="308"/>
    </location>
</feature>
<evidence type="ECO:0000313" key="19">
    <source>
        <dbReference type="RefSeq" id="XP_056843206.1"/>
    </source>
</evidence>
<dbReference type="InterPro" id="IPR050951">
    <property type="entry name" value="Retrovirus_Pol_polyprotein"/>
</dbReference>
<evidence type="ECO:0000256" key="9">
    <source>
        <dbReference type="ARBA" id="ARBA00022801"/>
    </source>
</evidence>
<feature type="region of interest" description="Disordered" evidence="16">
    <location>
        <begin position="280"/>
        <end position="317"/>
    </location>
</feature>
<dbReference type="GO" id="GO:0003887">
    <property type="term" value="F:DNA-directed DNA polymerase activity"/>
    <property type="evidence" value="ECO:0007669"/>
    <property type="project" value="UniProtKB-KW"/>
</dbReference>
<keyword evidence="12" id="KW-0695">RNA-directed DNA polymerase</keyword>
<keyword evidence="10" id="KW-0460">Magnesium</keyword>
<dbReference type="InterPro" id="IPR041373">
    <property type="entry name" value="RT_RNaseH"/>
</dbReference>
<dbReference type="GO" id="GO:0003964">
    <property type="term" value="F:RNA-directed DNA polymerase activity"/>
    <property type="evidence" value="ECO:0007669"/>
    <property type="project" value="UniProtKB-KW"/>
</dbReference>
<evidence type="ECO:0000256" key="3">
    <source>
        <dbReference type="ARBA" id="ARBA00022679"/>
    </source>
</evidence>
<keyword evidence="14" id="KW-0238">DNA-binding</keyword>
<dbReference type="FunFam" id="3.10.10.10:FF:000007">
    <property type="entry name" value="Retrovirus-related Pol polyprotein from transposon 17.6-like Protein"/>
    <property type="match status" value="1"/>
</dbReference>
<keyword evidence="9" id="KW-0378">Hydrolase</keyword>
<proteinExistence type="predicted"/>
<dbReference type="SUPFAM" id="SSF56672">
    <property type="entry name" value="DNA/RNA polymerases"/>
    <property type="match status" value="1"/>
</dbReference>
<dbReference type="KEGG" id="rsz:130495732"/>
<feature type="compositionally biased region" description="Basic and acidic residues" evidence="16">
    <location>
        <begin position="191"/>
        <end position="207"/>
    </location>
</feature>
<evidence type="ECO:0000256" key="6">
    <source>
        <dbReference type="ARBA" id="ARBA00022723"/>
    </source>
</evidence>
<dbReference type="GO" id="GO:0006508">
    <property type="term" value="P:proteolysis"/>
    <property type="evidence" value="ECO:0007669"/>
    <property type="project" value="UniProtKB-KW"/>
</dbReference>
<keyword evidence="5" id="KW-0540">Nuclease</keyword>
<sequence length="1746" mass="195586">MGSNLASTSSLSDQVTGRSARLPPPPPSIRLGEGVSNPSGGRTSAPAFQARNLNTNPDERTDADPSARHTNPTRQNNPRARGIASSYVRDTQKIKIPEYNGTSDQKGYLRAFRRAIVKAHITKEECDAGYCKTFVENLVETALEWFSGLEPNSIDSFDQLSNAFMKASRYVNLEEETAALDKLHKKSQSHSKNETSEARGPHKKENSRNNQTQGEHSYAIEEDKEGKHVAAANKTPWSKGHDENKHYSYHDRKGHATEECWELQRQLAVKFAAGEIKGLDLKKPQPYQKRGPRDTSPKRERSPEKETDSPLPAPKKRVDMVLGKLPQGKSLQVEALLSKPLPQSSPSSRVDYILGGSNMCQDSVNSIKTHVRKVVSNTQSKPPNPESNTKISFWESETSNLDRPHDDALIVTLNIAGYEVPKLMGGKSRSKSKRTKDGAGASGPGGADGTNPSVVLPNPSVGMDSTTGLPLARINPTEVHGGLVEQQQKAAEETRQQLEQAELARQLQEQAEEAARQLQDDMEAEGESSHAGDQGGRGIGAANGGANQGNQLVEPSMKEVLDAIRLMGSQMLAMTQVITPLVNSSVGQAPQVQKVGKVDYLKVLEHISRLGTKHFAGSANPMEADEWRDRLARNFKSTRCPEEYQRDIAVHFLEGDAHNWWLSVDKRTNGSIEKFSDFEVEFNHKYFPAEAWDRLEAKKYVGKELEDEKVQVRRFIRGLRVERPGSRLGVRQVVLVMLVTGRGRETQVMRVGPQVEGRSAKSVEGAMVKGLFQIGTGDDPGLVSAAGGQLMPSLGRVKDIPVVIQDRVMPVDLVVVQLKNHEVILGMDWLGKNRATLDCHRGRVLFESGCGPPIRFQGIRPTSGCLVVSAVQAERMLERGCEAYIATITTKEVVGGGNPDGIPLVSEFEDVFRSPQGIPPDRSDPFIIELEPGTAPMSKSPYRMAPAEMAELKKQLEELLDKGFIRPSVSPWGAPVLFVKKKDGSFRLCIDYRGLNRVTVKNKYPLPRIDELLDQLKGAKWFSKIDLASGYHQIPIEPSDIKKTAFRTRYGHYEFVVMPFGLTNAPAAFMKMMNGTFRDFLDEFVIIFIDDILVYSKSKEDHERHLRAVLGRLREQQLFAKLSKCSFWQKSIGFLGHIVSSEGVSVDPEKVVAIKAWPQPKNATEVRSFLGLAGYYRKFVKGFASLAQPMTQLTGKDVKFVWSEECERSFSALKDMLTSAPVLVLPEEDQPYVVYTDASITGLGCVLTQHGKVIAYASRQLRKHEGNYPTHDLEMAAVVFALKIWRSYLYGAKVQILTDHKSLKYIFTQPELNLRQRRWMEFVADYDLDITYYPGKANLVADALSRRRAEVSAEKEADILEGMVRSLNLNTLASADEPLGLEAVDQADLLTRICAAQKLDENLQKMYRDLKRYYHWVRMKTDVAEWVAKCPICQLVKAEHQVPSGLLQSLPIPEWKWDHITMDFVTGFPTTRNKKDAVWVVVDRLTKSAHFLAIKKGDGVDEIVQIYINEIVRFHGVPASIKMKEAQDRQKSYADKRRKHLEFEVGDLVYLKMITFRGRTRVSGRRKLDPRYLGPFRITERVGAVAYKLDLPSAMDAYHNVFHVSQLRKCLSEQDVVLPEIPKDLGKNLTLETRPVRIIDRAEKATRKKTVPMIKVVWESNGKDIITWETEARMKAEYPEWYDQYVSKDALDFCDDEEPVEFGGVKVCQSGLPFGNGNKTPLMVFLSLKINPGRNYMPVSNMPTKL</sequence>
<keyword evidence="6" id="KW-0479">Metal-binding</keyword>
<keyword evidence="18" id="KW-1185">Reference proteome</keyword>
<keyword evidence="2" id="KW-0645">Protease</keyword>
<feature type="domain" description="Reverse transcriptase" evidence="17">
    <location>
        <begin position="960"/>
        <end position="1139"/>
    </location>
</feature>
<feature type="compositionally biased region" description="Basic and acidic residues" evidence="16">
    <location>
        <begin position="239"/>
        <end position="250"/>
    </location>
</feature>
<dbReference type="FunFam" id="3.30.70.270:FF:000020">
    <property type="entry name" value="Transposon Tf2-6 polyprotein-like Protein"/>
    <property type="match status" value="1"/>
</dbReference>
<name>A0A9W3BVJ2_RAPSA</name>
<dbReference type="GO" id="GO:0004519">
    <property type="term" value="F:endonuclease activity"/>
    <property type="evidence" value="ECO:0007669"/>
    <property type="project" value="UniProtKB-KW"/>
</dbReference>
<dbReference type="InterPro" id="IPR021109">
    <property type="entry name" value="Peptidase_aspartic_dom_sf"/>
</dbReference>
<gene>
    <name evidence="19" type="primary">LOC130495732</name>
</gene>
<evidence type="ECO:0000259" key="17">
    <source>
        <dbReference type="PROSITE" id="PS50878"/>
    </source>
</evidence>
<dbReference type="Gene3D" id="2.40.70.10">
    <property type="entry name" value="Acid Proteases"/>
    <property type="match status" value="1"/>
</dbReference>
<dbReference type="GO" id="GO:0015074">
    <property type="term" value="P:DNA integration"/>
    <property type="evidence" value="ECO:0007669"/>
    <property type="project" value="UniProtKB-KW"/>
</dbReference>
<feature type="region of interest" description="Disordered" evidence="16">
    <location>
        <begin position="505"/>
        <end position="550"/>
    </location>
</feature>
<evidence type="ECO:0000256" key="12">
    <source>
        <dbReference type="ARBA" id="ARBA00022918"/>
    </source>
</evidence>
<evidence type="ECO:0000313" key="18">
    <source>
        <dbReference type="Proteomes" id="UP000504610"/>
    </source>
</evidence>
<feature type="compositionally biased region" description="Polar residues" evidence="16">
    <location>
        <begin position="1"/>
        <end position="17"/>
    </location>
</feature>
<keyword evidence="4" id="KW-0548">Nucleotidyltransferase</keyword>
<dbReference type="OrthoDB" id="1701144at2759"/>
<dbReference type="GO" id="GO:0004190">
    <property type="term" value="F:aspartic-type endopeptidase activity"/>
    <property type="evidence" value="ECO:0007669"/>
    <property type="project" value="UniProtKB-KW"/>
</dbReference>
<feature type="compositionally biased region" description="Basic and acidic residues" evidence="16">
    <location>
        <begin position="57"/>
        <end position="67"/>
    </location>
</feature>
<dbReference type="Gene3D" id="3.30.70.270">
    <property type="match status" value="2"/>
</dbReference>
<dbReference type="Proteomes" id="UP000504610">
    <property type="component" value="Chromosome 6"/>
</dbReference>
<feature type="region of interest" description="Disordered" evidence="16">
    <location>
        <begin position="1"/>
        <end position="84"/>
    </location>
</feature>
<feature type="region of interest" description="Disordered" evidence="16">
    <location>
        <begin position="182"/>
        <end position="250"/>
    </location>
</feature>
<evidence type="ECO:0000256" key="10">
    <source>
        <dbReference type="ARBA" id="ARBA00022842"/>
    </source>
</evidence>
<evidence type="ECO:0000256" key="15">
    <source>
        <dbReference type="ARBA" id="ARBA00023172"/>
    </source>
</evidence>
<keyword evidence="15" id="KW-0233">DNA recombination</keyword>
<keyword evidence="13" id="KW-0239">DNA-directed DNA polymerase</keyword>
<keyword evidence="3" id="KW-0808">Transferase</keyword>
<feature type="compositionally biased region" description="Gly residues" evidence="16">
    <location>
        <begin position="533"/>
        <end position="547"/>
    </location>
</feature>
<dbReference type="Pfam" id="PF17917">
    <property type="entry name" value="RT_RNaseH"/>
    <property type="match status" value="1"/>
</dbReference>
<dbReference type="CDD" id="cd09274">
    <property type="entry name" value="RNase_HI_RT_Ty3"/>
    <property type="match status" value="1"/>
</dbReference>
<evidence type="ECO:0000256" key="5">
    <source>
        <dbReference type="ARBA" id="ARBA00022722"/>
    </source>
</evidence>
<dbReference type="EC" id="2.7.7.49" evidence="1"/>
<evidence type="ECO:0000256" key="7">
    <source>
        <dbReference type="ARBA" id="ARBA00022750"/>
    </source>
</evidence>
<dbReference type="SUPFAM" id="SSF53098">
    <property type="entry name" value="Ribonuclease H-like"/>
    <property type="match status" value="1"/>
</dbReference>
<dbReference type="GO" id="GO:0046872">
    <property type="term" value="F:metal ion binding"/>
    <property type="evidence" value="ECO:0007669"/>
    <property type="project" value="UniProtKB-KW"/>
</dbReference>
<dbReference type="GO" id="GO:0003677">
    <property type="term" value="F:DNA binding"/>
    <property type="evidence" value="ECO:0007669"/>
    <property type="project" value="UniProtKB-KW"/>
</dbReference>
<dbReference type="InterPro" id="IPR000477">
    <property type="entry name" value="RT_dom"/>
</dbReference>
<dbReference type="Pfam" id="PF00078">
    <property type="entry name" value="RVT_1"/>
    <property type="match status" value="1"/>
</dbReference>
<dbReference type="InterPro" id="IPR036397">
    <property type="entry name" value="RNaseH_sf"/>
</dbReference>
<evidence type="ECO:0000256" key="14">
    <source>
        <dbReference type="ARBA" id="ARBA00023125"/>
    </source>
</evidence>
<evidence type="ECO:0000256" key="2">
    <source>
        <dbReference type="ARBA" id="ARBA00022670"/>
    </source>
</evidence>
<reference evidence="18" key="1">
    <citation type="journal article" date="2019" name="Database">
        <title>The radish genome database (RadishGD): an integrated information resource for radish genomics.</title>
        <authorList>
            <person name="Yu H.J."/>
            <person name="Baek S."/>
            <person name="Lee Y.J."/>
            <person name="Cho A."/>
            <person name="Mun J.H."/>
        </authorList>
    </citation>
    <scope>NUCLEOTIDE SEQUENCE [LARGE SCALE GENOMIC DNA]</scope>
    <source>
        <strain evidence="18">cv. WK10039</strain>
    </source>
</reference>
<dbReference type="InterPro" id="IPR056924">
    <property type="entry name" value="SH3_Tf2-1"/>
</dbReference>
<dbReference type="PANTHER" id="PTHR37984:SF5">
    <property type="entry name" value="PROTEIN NYNRIN-LIKE"/>
    <property type="match status" value="1"/>
</dbReference>
<dbReference type="InterPro" id="IPR043502">
    <property type="entry name" value="DNA/RNA_pol_sf"/>
</dbReference>
<feature type="compositionally biased region" description="Polar residues" evidence="16">
    <location>
        <begin position="68"/>
        <end position="78"/>
    </location>
</feature>
<dbReference type="Gene3D" id="1.10.340.70">
    <property type="match status" value="1"/>
</dbReference>
<dbReference type="RefSeq" id="XP_056843206.1">
    <property type="nucleotide sequence ID" value="XM_056987226.1"/>
</dbReference>
<dbReference type="PROSITE" id="PS50878">
    <property type="entry name" value="RT_POL"/>
    <property type="match status" value="1"/>
</dbReference>
<evidence type="ECO:0000256" key="8">
    <source>
        <dbReference type="ARBA" id="ARBA00022759"/>
    </source>
</evidence>
<keyword evidence="11" id="KW-0229">DNA integration</keyword>
<dbReference type="GeneID" id="130495732"/>
<dbReference type="Pfam" id="PF03732">
    <property type="entry name" value="Retrotrans_gag"/>
    <property type="match status" value="1"/>
</dbReference>
<dbReference type="Pfam" id="PF08284">
    <property type="entry name" value="RVP_2"/>
    <property type="match status" value="1"/>
</dbReference>
<protein>
    <recommendedName>
        <fullName evidence="1">RNA-directed DNA polymerase</fullName>
        <ecNumber evidence="1">2.7.7.49</ecNumber>
    </recommendedName>
</protein>
<reference evidence="19" key="2">
    <citation type="submission" date="2025-08" db="UniProtKB">
        <authorList>
            <consortium name="RefSeq"/>
        </authorList>
    </citation>
    <scope>IDENTIFICATION</scope>
    <source>
        <tissue evidence="19">Leaf</tissue>
    </source>
</reference>
<feature type="compositionally biased region" description="Basic and acidic residues" evidence="16">
    <location>
        <begin position="218"/>
        <end position="228"/>
    </location>
</feature>
<keyword evidence="7" id="KW-0064">Aspartyl protease</keyword>
<dbReference type="Gene3D" id="3.10.20.370">
    <property type="match status" value="1"/>
</dbReference>